<protein>
    <recommendedName>
        <fullName evidence="4 5">Large ribosomal subunit protein uL13</fullName>
    </recommendedName>
</protein>
<dbReference type="NCBIfam" id="TIGR01066">
    <property type="entry name" value="rplM_bact"/>
    <property type="match status" value="1"/>
</dbReference>
<gene>
    <name evidence="5" type="primary">rplM</name>
    <name evidence="6" type="ORF">A2Z21_06530</name>
</gene>
<evidence type="ECO:0000256" key="3">
    <source>
        <dbReference type="ARBA" id="ARBA00023274"/>
    </source>
</evidence>
<dbReference type="GO" id="GO:0003735">
    <property type="term" value="F:structural constituent of ribosome"/>
    <property type="evidence" value="ECO:0007669"/>
    <property type="project" value="InterPro"/>
</dbReference>
<dbReference type="CDD" id="cd00392">
    <property type="entry name" value="Ribosomal_L13"/>
    <property type="match status" value="1"/>
</dbReference>
<dbReference type="Pfam" id="PF00572">
    <property type="entry name" value="Ribosomal_L13"/>
    <property type="match status" value="1"/>
</dbReference>
<dbReference type="AlphaFoldDB" id="A0A1F5UY62"/>
<keyword evidence="3 5" id="KW-0687">Ribonucleoprotein</keyword>
<dbReference type="InterPro" id="IPR005823">
    <property type="entry name" value="Ribosomal_uL13_bac-type"/>
</dbReference>
<evidence type="ECO:0000313" key="7">
    <source>
        <dbReference type="Proteomes" id="UP000179157"/>
    </source>
</evidence>
<evidence type="ECO:0000313" key="6">
    <source>
        <dbReference type="EMBL" id="OGF56038.1"/>
    </source>
</evidence>
<dbReference type="EMBL" id="MFGX01000044">
    <property type="protein sequence ID" value="OGF56038.1"/>
    <property type="molecule type" value="Genomic_DNA"/>
</dbReference>
<comment type="function">
    <text evidence="5">This protein is one of the early assembly proteins of the 50S ribosomal subunit, although it is not seen to bind rRNA by itself. It is important during the early stages of 50S assembly.</text>
</comment>
<dbReference type="GO" id="GO:0022625">
    <property type="term" value="C:cytosolic large ribosomal subunit"/>
    <property type="evidence" value="ECO:0007669"/>
    <property type="project" value="TreeGrafter"/>
</dbReference>
<name>A0A1F5UY62_FRAXR</name>
<dbReference type="InterPro" id="IPR036899">
    <property type="entry name" value="Ribosomal_uL13_sf"/>
</dbReference>
<dbReference type="HAMAP" id="MF_01366">
    <property type="entry name" value="Ribosomal_uL13"/>
    <property type="match status" value="1"/>
</dbReference>
<dbReference type="GO" id="GO:0017148">
    <property type="term" value="P:negative regulation of translation"/>
    <property type="evidence" value="ECO:0007669"/>
    <property type="project" value="TreeGrafter"/>
</dbReference>
<keyword evidence="2 5" id="KW-0689">Ribosomal protein</keyword>
<comment type="similarity">
    <text evidence="1 5">Belongs to the universal ribosomal protein uL13 family.</text>
</comment>
<evidence type="ECO:0000256" key="2">
    <source>
        <dbReference type="ARBA" id="ARBA00022980"/>
    </source>
</evidence>
<reference evidence="6 7" key="1">
    <citation type="journal article" date="2016" name="Nat. Commun.">
        <title>Thousands of microbial genomes shed light on interconnected biogeochemical processes in an aquifer system.</title>
        <authorList>
            <person name="Anantharaman K."/>
            <person name="Brown C.T."/>
            <person name="Hug L.A."/>
            <person name="Sharon I."/>
            <person name="Castelle C.J."/>
            <person name="Probst A.J."/>
            <person name="Thomas B.C."/>
            <person name="Singh A."/>
            <person name="Wilkins M.J."/>
            <person name="Karaoz U."/>
            <person name="Brodie E.L."/>
            <person name="Williams K.H."/>
            <person name="Hubbard S.S."/>
            <person name="Banfield J.F."/>
        </authorList>
    </citation>
    <scope>NUCLEOTIDE SEQUENCE [LARGE SCALE GENOMIC DNA]</scope>
    <source>
        <strain evidence="7">RBG_16_55_9</strain>
    </source>
</reference>
<dbReference type="PANTHER" id="PTHR11545">
    <property type="entry name" value="RIBOSOMAL PROTEIN L13"/>
    <property type="match status" value="1"/>
</dbReference>
<dbReference type="GO" id="GO:0006412">
    <property type="term" value="P:translation"/>
    <property type="evidence" value="ECO:0007669"/>
    <property type="project" value="UniProtKB-UniRule"/>
</dbReference>
<dbReference type="PANTHER" id="PTHR11545:SF2">
    <property type="entry name" value="LARGE RIBOSOMAL SUBUNIT PROTEIN UL13M"/>
    <property type="match status" value="1"/>
</dbReference>
<evidence type="ECO:0000256" key="4">
    <source>
        <dbReference type="ARBA" id="ARBA00035201"/>
    </source>
</evidence>
<dbReference type="GO" id="GO:0003729">
    <property type="term" value="F:mRNA binding"/>
    <property type="evidence" value="ECO:0007669"/>
    <property type="project" value="TreeGrafter"/>
</dbReference>
<comment type="caution">
    <text evidence="6">The sequence shown here is derived from an EMBL/GenBank/DDBJ whole genome shotgun (WGS) entry which is preliminary data.</text>
</comment>
<dbReference type="Proteomes" id="UP000179157">
    <property type="component" value="Unassembled WGS sequence"/>
</dbReference>
<sequence length="147" mass="17064">MQKTILAKKEEMGKTWNRNWYVIDAQGKTLGRLAARIAHVLMGKHKPLYTKHVDVGDYLVVINAEKIGVTGKKRAEKMYYNYSGYPGGMRERTFENLLQKHPTQPLYQAVQRMIPRTTMGRRMLKKLKVYAGPEHPHDTQNPQKLEL</sequence>
<dbReference type="InterPro" id="IPR005822">
    <property type="entry name" value="Ribosomal_uL13"/>
</dbReference>
<dbReference type="PIRSF" id="PIRSF002181">
    <property type="entry name" value="Ribosomal_L13"/>
    <property type="match status" value="1"/>
</dbReference>
<comment type="subunit">
    <text evidence="5">Part of the 50S ribosomal subunit.</text>
</comment>
<dbReference type="SUPFAM" id="SSF52161">
    <property type="entry name" value="Ribosomal protein L13"/>
    <property type="match status" value="1"/>
</dbReference>
<accession>A0A1F5UY62</accession>
<organism evidence="6 7">
    <name type="scientific">Fraserbacteria sp. (strain RBG_16_55_9)</name>
    <dbReference type="NCBI Taxonomy" id="1817864"/>
    <lineage>
        <taxon>Bacteria</taxon>
        <taxon>Candidatus Fraseribacteriota</taxon>
    </lineage>
</organism>
<proteinExistence type="inferred from homology"/>
<dbReference type="Gene3D" id="3.90.1180.10">
    <property type="entry name" value="Ribosomal protein L13"/>
    <property type="match status" value="1"/>
</dbReference>
<evidence type="ECO:0000256" key="5">
    <source>
        <dbReference type="HAMAP-Rule" id="MF_01366"/>
    </source>
</evidence>
<dbReference type="STRING" id="1817864.A2Z21_06530"/>
<dbReference type="FunFam" id="3.90.1180.10:FF:000001">
    <property type="entry name" value="50S ribosomal protein L13"/>
    <property type="match status" value="1"/>
</dbReference>
<evidence type="ECO:0000256" key="1">
    <source>
        <dbReference type="ARBA" id="ARBA00006227"/>
    </source>
</evidence>